<evidence type="ECO:0000256" key="3">
    <source>
        <dbReference type="ARBA" id="ARBA00023163"/>
    </source>
</evidence>
<evidence type="ECO:0000256" key="2">
    <source>
        <dbReference type="ARBA" id="ARBA00023125"/>
    </source>
</evidence>
<organism evidence="5 6">
    <name type="scientific">Bacteroides fragilis</name>
    <dbReference type="NCBI Taxonomy" id="817"/>
    <lineage>
        <taxon>Bacteria</taxon>
        <taxon>Pseudomonadati</taxon>
        <taxon>Bacteroidota</taxon>
        <taxon>Bacteroidia</taxon>
        <taxon>Bacteroidales</taxon>
        <taxon>Bacteroidaceae</taxon>
        <taxon>Bacteroides</taxon>
    </lineage>
</organism>
<dbReference type="Proteomes" id="UP000286270">
    <property type="component" value="Unassembled WGS sequence"/>
</dbReference>
<sequence>MKLFYLNEHKSCYNYARCVQEGFQYYTFDKGLEHEEELQNDCILFVLKGSLRLSCNEFQFTISEGQMVFVCRESLFSTYSLEKCEVVVALFEGGIWPCQKVSFSELFHLRDVVEYRMEPLEIKDRLYRFLELLECYLKDGANCIHFHEIKIKELFWSMRFYYSKQELAGFFYMIIGRSQDFRNKVLNNYKRCKTVKELASTCGISLSAFKRQFLAEFGKTPSVWMEEQLVREIKYKLSVTDIPLGSIVYELNFSSLAHFSRFCKRCLGCSPKEWREQIKSESKTP</sequence>
<dbReference type="RefSeq" id="WP_122142286.1">
    <property type="nucleotide sequence ID" value="NZ_JAFKPL010000030.1"/>
</dbReference>
<dbReference type="GO" id="GO:0043565">
    <property type="term" value="F:sequence-specific DNA binding"/>
    <property type="evidence" value="ECO:0007669"/>
    <property type="project" value="InterPro"/>
</dbReference>
<evidence type="ECO:0000259" key="4">
    <source>
        <dbReference type="PROSITE" id="PS01124"/>
    </source>
</evidence>
<dbReference type="Gene3D" id="2.60.120.10">
    <property type="entry name" value="Jelly Rolls"/>
    <property type="match status" value="1"/>
</dbReference>
<dbReference type="SUPFAM" id="SSF46689">
    <property type="entry name" value="Homeodomain-like"/>
    <property type="match status" value="2"/>
</dbReference>
<dbReference type="SMART" id="SM00342">
    <property type="entry name" value="HTH_ARAC"/>
    <property type="match status" value="1"/>
</dbReference>
<dbReference type="PROSITE" id="PS01124">
    <property type="entry name" value="HTH_ARAC_FAMILY_2"/>
    <property type="match status" value="1"/>
</dbReference>
<reference evidence="5 6" key="1">
    <citation type="submission" date="2018-08" db="EMBL/GenBank/DDBJ databases">
        <title>A genome reference for cultivated species of the human gut microbiota.</title>
        <authorList>
            <person name="Zou Y."/>
            <person name="Xue W."/>
            <person name="Luo G."/>
        </authorList>
    </citation>
    <scope>NUCLEOTIDE SEQUENCE [LARGE SCALE GENOMIC DNA]</scope>
    <source>
        <strain evidence="5 6">AF14-26</strain>
    </source>
</reference>
<keyword evidence="3" id="KW-0804">Transcription</keyword>
<dbReference type="EMBL" id="QRZH01000005">
    <property type="protein sequence ID" value="RGV55848.1"/>
    <property type="molecule type" value="Genomic_DNA"/>
</dbReference>
<evidence type="ECO:0000313" key="6">
    <source>
        <dbReference type="Proteomes" id="UP000286270"/>
    </source>
</evidence>
<dbReference type="Pfam" id="PF12833">
    <property type="entry name" value="HTH_18"/>
    <property type="match status" value="1"/>
</dbReference>
<evidence type="ECO:0000313" key="5">
    <source>
        <dbReference type="EMBL" id="RGV55848.1"/>
    </source>
</evidence>
<gene>
    <name evidence="5" type="ORF">DWW08_08225</name>
</gene>
<dbReference type="InterPro" id="IPR018060">
    <property type="entry name" value="HTH_AraC"/>
</dbReference>
<keyword evidence="2" id="KW-0238">DNA-binding</keyword>
<feature type="domain" description="HTH araC/xylS-type" evidence="4">
    <location>
        <begin position="179"/>
        <end position="277"/>
    </location>
</feature>
<comment type="caution">
    <text evidence="5">The sequence shown here is derived from an EMBL/GenBank/DDBJ whole genome shotgun (WGS) entry which is preliminary data.</text>
</comment>
<dbReference type="PANTHER" id="PTHR43280">
    <property type="entry name" value="ARAC-FAMILY TRANSCRIPTIONAL REGULATOR"/>
    <property type="match status" value="1"/>
</dbReference>
<accession>A0A412YEU2</accession>
<evidence type="ECO:0000256" key="1">
    <source>
        <dbReference type="ARBA" id="ARBA00023015"/>
    </source>
</evidence>
<name>A0A412YEU2_BACFG</name>
<dbReference type="Gene3D" id="1.10.10.60">
    <property type="entry name" value="Homeodomain-like"/>
    <property type="match status" value="1"/>
</dbReference>
<keyword evidence="1" id="KW-0805">Transcription regulation</keyword>
<dbReference type="AlphaFoldDB" id="A0A412YEU2"/>
<dbReference type="InterPro" id="IPR009057">
    <property type="entry name" value="Homeodomain-like_sf"/>
</dbReference>
<dbReference type="PANTHER" id="PTHR43280:SF10">
    <property type="entry name" value="REGULATORY PROTEIN POCR"/>
    <property type="match status" value="1"/>
</dbReference>
<proteinExistence type="predicted"/>
<protein>
    <submittedName>
        <fullName evidence="5">AraC family transcriptional regulator</fullName>
    </submittedName>
</protein>
<dbReference type="InterPro" id="IPR014710">
    <property type="entry name" value="RmlC-like_jellyroll"/>
</dbReference>
<dbReference type="GO" id="GO:0003700">
    <property type="term" value="F:DNA-binding transcription factor activity"/>
    <property type="evidence" value="ECO:0007669"/>
    <property type="project" value="InterPro"/>
</dbReference>